<evidence type="ECO:0000313" key="4">
    <source>
        <dbReference type="EMBL" id="KAJ8912791.1"/>
    </source>
</evidence>
<feature type="compositionally biased region" description="Polar residues" evidence="2">
    <location>
        <begin position="175"/>
        <end position="188"/>
    </location>
</feature>
<feature type="region of interest" description="Disordered" evidence="2">
    <location>
        <begin position="33"/>
        <end position="63"/>
    </location>
</feature>
<name>A0AAV8VG02_9CUCU</name>
<dbReference type="PANTHER" id="PTHR10380:SF234">
    <property type="entry name" value="CUTICULAR PROTEIN 97EA, ISOFORM A"/>
    <property type="match status" value="1"/>
</dbReference>
<reference evidence="4 5" key="1">
    <citation type="journal article" date="2023" name="Insect Mol. Biol.">
        <title>Genome sequencing provides insights into the evolution of gene families encoding plant cell wall-degrading enzymes in longhorned beetles.</title>
        <authorList>
            <person name="Shin N.R."/>
            <person name="Okamura Y."/>
            <person name="Kirsch R."/>
            <person name="Pauchet Y."/>
        </authorList>
    </citation>
    <scope>NUCLEOTIDE SEQUENCE [LARGE SCALE GENOMIC DNA]</scope>
    <source>
        <strain evidence="4">EAD_L_NR</strain>
    </source>
</reference>
<comment type="caution">
    <text evidence="4">The sequence shown here is derived from an EMBL/GenBank/DDBJ whole genome shotgun (WGS) entry which is preliminary data.</text>
</comment>
<evidence type="ECO:0000256" key="3">
    <source>
        <dbReference type="SAM" id="SignalP"/>
    </source>
</evidence>
<gene>
    <name evidence="4" type="ORF">NQ315_002548</name>
</gene>
<evidence type="ECO:0000256" key="1">
    <source>
        <dbReference type="PROSITE-ProRule" id="PRU00497"/>
    </source>
</evidence>
<feature type="compositionally biased region" description="Low complexity" evidence="2">
    <location>
        <begin position="214"/>
        <end position="225"/>
    </location>
</feature>
<feature type="region of interest" description="Disordered" evidence="2">
    <location>
        <begin position="78"/>
        <end position="97"/>
    </location>
</feature>
<dbReference type="InterPro" id="IPR000618">
    <property type="entry name" value="Insect_cuticle"/>
</dbReference>
<evidence type="ECO:0000313" key="5">
    <source>
        <dbReference type="Proteomes" id="UP001159042"/>
    </source>
</evidence>
<proteinExistence type="predicted"/>
<dbReference type="InterPro" id="IPR050468">
    <property type="entry name" value="Cuticle_Struct_Prot"/>
</dbReference>
<keyword evidence="1" id="KW-0193">Cuticle</keyword>
<protein>
    <submittedName>
        <fullName evidence="4">Uncharacterized protein</fullName>
    </submittedName>
</protein>
<feature type="compositionally biased region" description="Pro residues" evidence="2">
    <location>
        <begin position="266"/>
        <end position="302"/>
    </location>
</feature>
<feature type="compositionally biased region" description="Pro residues" evidence="2">
    <location>
        <begin position="163"/>
        <end position="173"/>
    </location>
</feature>
<keyword evidence="5" id="KW-1185">Reference proteome</keyword>
<dbReference type="Proteomes" id="UP001159042">
    <property type="component" value="Unassembled WGS sequence"/>
</dbReference>
<feature type="signal peptide" evidence="3">
    <location>
        <begin position="1"/>
        <end position="27"/>
    </location>
</feature>
<feature type="chain" id="PRO_5043361777" evidence="3">
    <location>
        <begin position="28"/>
        <end position="336"/>
    </location>
</feature>
<accession>A0AAV8VG02</accession>
<sequence length="336" mass="35985">MITTKPSFLPGAKITLAVLALVAVTFAQDYQDEYEPLPPRPSRPAPPRVQPGYSGPASAPRAPPITILKQIDRHNDDGSYTYGYESSDGSFKIETKLPTGDVKGKYGYVDDVGKVRVVEYGATKYGFEPSGEGITVAPPTLVDESKEPEYYEQEPPRAALRNSPPPAPRPRPAPQNSFDYSPPQQFEPVQSAPPRAQIAGAAPAPVQHHFDFGPSSRPSKSFAPAPKAPRPRPPPVSFAQPAPIEEDFGAAPSPRAGPRITYAEPAPAPRRPAPQFAPAPRPAPERPAPSFAPAPRPRPAPAPVGGRTGGILDQLSKEYALPADSTPLHDISFGYY</sequence>
<feature type="compositionally biased region" description="Pro residues" evidence="2">
    <location>
        <begin position="36"/>
        <end position="49"/>
    </location>
</feature>
<evidence type="ECO:0000256" key="2">
    <source>
        <dbReference type="SAM" id="MobiDB-lite"/>
    </source>
</evidence>
<dbReference type="GO" id="GO:0062129">
    <property type="term" value="C:chitin-based extracellular matrix"/>
    <property type="evidence" value="ECO:0007669"/>
    <property type="project" value="TreeGrafter"/>
</dbReference>
<dbReference type="PROSITE" id="PS51155">
    <property type="entry name" value="CHIT_BIND_RR_2"/>
    <property type="match status" value="1"/>
</dbReference>
<keyword evidence="3" id="KW-0732">Signal</keyword>
<dbReference type="GO" id="GO:0008010">
    <property type="term" value="F:structural constituent of chitin-based larval cuticle"/>
    <property type="evidence" value="ECO:0007669"/>
    <property type="project" value="TreeGrafter"/>
</dbReference>
<dbReference type="AlphaFoldDB" id="A0AAV8VG02"/>
<organism evidence="4 5">
    <name type="scientific">Exocentrus adspersus</name>
    <dbReference type="NCBI Taxonomy" id="1586481"/>
    <lineage>
        <taxon>Eukaryota</taxon>
        <taxon>Metazoa</taxon>
        <taxon>Ecdysozoa</taxon>
        <taxon>Arthropoda</taxon>
        <taxon>Hexapoda</taxon>
        <taxon>Insecta</taxon>
        <taxon>Pterygota</taxon>
        <taxon>Neoptera</taxon>
        <taxon>Endopterygota</taxon>
        <taxon>Coleoptera</taxon>
        <taxon>Polyphaga</taxon>
        <taxon>Cucujiformia</taxon>
        <taxon>Chrysomeloidea</taxon>
        <taxon>Cerambycidae</taxon>
        <taxon>Lamiinae</taxon>
        <taxon>Acanthocinini</taxon>
        <taxon>Exocentrus</taxon>
    </lineage>
</organism>
<feature type="region of interest" description="Disordered" evidence="2">
    <location>
        <begin position="127"/>
        <end position="311"/>
    </location>
</feature>
<feature type="compositionally biased region" description="Pro residues" evidence="2">
    <location>
        <begin position="226"/>
        <end position="236"/>
    </location>
</feature>
<dbReference type="PANTHER" id="PTHR10380">
    <property type="entry name" value="CUTICLE PROTEIN"/>
    <property type="match status" value="1"/>
</dbReference>
<dbReference type="EMBL" id="JANEYG010000112">
    <property type="protein sequence ID" value="KAJ8912791.1"/>
    <property type="molecule type" value="Genomic_DNA"/>
</dbReference>
<dbReference type="Pfam" id="PF00379">
    <property type="entry name" value="Chitin_bind_4"/>
    <property type="match status" value="1"/>
</dbReference>